<organism evidence="1 2">
    <name type="scientific">Vararia minispora EC-137</name>
    <dbReference type="NCBI Taxonomy" id="1314806"/>
    <lineage>
        <taxon>Eukaryota</taxon>
        <taxon>Fungi</taxon>
        <taxon>Dikarya</taxon>
        <taxon>Basidiomycota</taxon>
        <taxon>Agaricomycotina</taxon>
        <taxon>Agaricomycetes</taxon>
        <taxon>Russulales</taxon>
        <taxon>Lachnocladiaceae</taxon>
        <taxon>Vararia</taxon>
    </lineage>
</organism>
<evidence type="ECO:0000313" key="1">
    <source>
        <dbReference type="EMBL" id="KAI0031029.1"/>
    </source>
</evidence>
<dbReference type="Proteomes" id="UP000814128">
    <property type="component" value="Unassembled WGS sequence"/>
</dbReference>
<evidence type="ECO:0000313" key="2">
    <source>
        <dbReference type="Proteomes" id="UP000814128"/>
    </source>
</evidence>
<comment type="caution">
    <text evidence="1">The sequence shown here is derived from an EMBL/GenBank/DDBJ whole genome shotgun (WGS) entry which is preliminary data.</text>
</comment>
<accession>A0ACB8QGU2</accession>
<dbReference type="EMBL" id="MU273595">
    <property type="protein sequence ID" value="KAI0031029.1"/>
    <property type="molecule type" value="Genomic_DNA"/>
</dbReference>
<gene>
    <name evidence="1" type="ORF">K488DRAFT_17915</name>
</gene>
<protein>
    <submittedName>
        <fullName evidence="1">PIN domain-like protein</fullName>
    </submittedName>
</protein>
<proteinExistence type="predicted"/>
<feature type="non-terminal residue" evidence="1">
    <location>
        <position position="559"/>
    </location>
</feature>
<name>A0ACB8QGU2_9AGAM</name>
<sequence>MGVNGLWELLRPAGEPRSLVHVAVVDGFEANINKLRGLRIGIDASIWFYHAAHGREGENPELRTIFFRFTRLLEMPFLPLFVFDGPKRPKVKRGKRISQEQHWMINGMKAMIEAFGFEWRMVQRAIQAPGEAEAELAYLNTVGQIDAVLSDDVDTFVFGGRMVIRNPSATLSGNRGHIIRNADGRDDGKHSYVYHADKLQTHPDIQLTRGGLVLIALLNGGDYHPEGVPGCGPQIARGLARCGFGEQLLEAARKHSRDDERDMAQLQAFLSEWRNAIRQELRTNSRGYLPRKQATLSQNFPEDFPDIEVLYLYTNPVTSATDPSARRTHIPPTWPRDPDVGKIANLCELYFEWGIKEIIIKRFRTVLWDGVVLRALRRSAIELDARISGPPSVVTLSRKSAKGTPYVGTPVSRIRSWLSSVAPDVNIEDLPREGELVLKISSTRRHASTDGLLEYRLEITPTHLVPLCAAGIQGLRKPADTTFDVPPSQDESEDDEGGGEDGTRNKRVPKPPPDPLSMHRVWIPACIVHVTHPNLVEEFEGGAAAKAARKAAKAAGAGR</sequence>
<reference evidence="1" key="1">
    <citation type="submission" date="2021-02" db="EMBL/GenBank/DDBJ databases">
        <authorList>
            <consortium name="DOE Joint Genome Institute"/>
            <person name="Ahrendt S."/>
            <person name="Looney B.P."/>
            <person name="Miyauchi S."/>
            <person name="Morin E."/>
            <person name="Drula E."/>
            <person name="Courty P.E."/>
            <person name="Chicoki N."/>
            <person name="Fauchery L."/>
            <person name="Kohler A."/>
            <person name="Kuo A."/>
            <person name="Labutti K."/>
            <person name="Pangilinan J."/>
            <person name="Lipzen A."/>
            <person name="Riley R."/>
            <person name="Andreopoulos W."/>
            <person name="He G."/>
            <person name="Johnson J."/>
            <person name="Barry K.W."/>
            <person name="Grigoriev I.V."/>
            <person name="Nagy L."/>
            <person name="Hibbett D."/>
            <person name="Henrissat B."/>
            <person name="Matheny P.B."/>
            <person name="Labbe J."/>
            <person name="Martin F."/>
        </authorList>
    </citation>
    <scope>NUCLEOTIDE SEQUENCE</scope>
    <source>
        <strain evidence="1">EC-137</strain>
    </source>
</reference>
<keyword evidence="2" id="KW-1185">Reference proteome</keyword>
<reference evidence="1" key="2">
    <citation type="journal article" date="2022" name="New Phytol.">
        <title>Evolutionary transition to the ectomycorrhizal habit in the genomes of a hyperdiverse lineage of mushroom-forming fungi.</title>
        <authorList>
            <person name="Looney B."/>
            <person name="Miyauchi S."/>
            <person name="Morin E."/>
            <person name="Drula E."/>
            <person name="Courty P.E."/>
            <person name="Kohler A."/>
            <person name="Kuo A."/>
            <person name="LaButti K."/>
            <person name="Pangilinan J."/>
            <person name="Lipzen A."/>
            <person name="Riley R."/>
            <person name="Andreopoulos W."/>
            <person name="He G."/>
            <person name="Johnson J."/>
            <person name="Nolan M."/>
            <person name="Tritt A."/>
            <person name="Barry K.W."/>
            <person name="Grigoriev I.V."/>
            <person name="Nagy L.G."/>
            <person name="Hibbett D."/>
            <person name="Henrissat B."/>
            <person name="Matheny P.B."/>
            <person name="Labbe J."/>
            <person name="Martin F.M."/>
        </authorList>
    </citation>
    <scope>NUCLEOTIDE SEQUENCE</scope>
    <source>
        <strain evidence="1">EC-137</strain>
    </source>
</reference>